<gene>
    <name evidence="5" type="ORF">EYB31_05060</name>
</gene>
<dbReference type="PANTHER" id="PTHR30146">
    <property type="entry name" value="LACI-RELATED TRANSCRIPTIONAL REPRESSOR"/>
    <property type="match status" value="1"/>
</dbReference>
<dbReference type="PROSITE" id="PS50932">
    <property type="entry name" value="HTH_LACI_2"/>
    <property type="match status" value="1"/>
</dbReference>
<comment type="caution">
    <text evidence="5">The sequence shown here is derived from an EMBL/GenBank/DDBJ whole genome shotgun (WGS) entry which is preliminary data.</text>
</comment>
<dbReference type="SMART" id="SM00354">
    <property type="entry name" value="HTH_LACI"/>
    <property type="match status" value="1"/>
</dbReference>
<keyword evidence="2" id="KW-0238">DNA-binding</keyword>
<dbReference type="Pfam" id="PF13377">
    <property type="entry name" value="Peripla_BP_3"/>
    <property type="match status" value="1"/>
</dbReference>
<keyword evidence="3" id="KW-0804">Transcription</keyword>
<dbReference type="SUPFAM" id="SSF53822">
    <property type="entry name" value="Periplasmic binding protein-like I"/>
    <property type="match status" value="1"/>
</dbReference>
<dbReference type="Gene3D" id="3.40.50.2300">
    <property type="match status" value="2"/>
</dbReference>
<dbReference type="CDD" id="cd01392">
    <property type="entry name" value="HTH_LacI"/>
    <property type="match status" value="1"/>
</dbReference>
<evidence type="ECO:0000259" key="4">
    <source>
        <dbReference type="PROSITE" id="PS50932"/>
    </source>
</evidence>
<evidence type="ECO:0000313" key="6">
    <source>
        <dbReference type="Proteomes" id="UP000293142"/>
    </source>
</evidence>
<dbReference type="InterPro" id="IPR010982">
    <property type="entry name" value="Lambda_DNA-bd_dom_sf"/>
</dbReference>
<name>A0A4Q9E013_9BACL</name>
<dbReference type="OrthoDB" id="2528004at2"/>
<dbReference type="PROSITE" id="PS00356">
    <property type="entry name" value="HTH_LACI_1"/>
    <property type="match status" value="1"/>
</dbReference>
<dbReference type="Gene3D" id="1.10.260.40">
    <property type="entry name" value="lambda repressor-like DNA-binding domains"/>
    <property type="match status" value="1"/>
</dbReference>
<dbReference type="GO" id="GO:0000976">
    <property type="term" value="F:transcription cis-regulatory region binding"/>
    <property type="evidence" value="ECO:0007669"/>
    <property type="project" value="TreeGrafter"/>
</dbReference>
<sequence length="335" mass="36574">MDITIKDIARIAGVSTATVSKALNNSALVKPSTKHKINEIAEQMGYQPNIAAKSLVSKKSRTIGAVWPNVDRATLTTLATKINDEFNKNGYSMILSINPAESAIQLFNQIQVDAILVFDRSDPNSYAGPIASKVPVLCYGEPASKGFPSVYVDRRKAMFKAVEYLWSLGHRKITYIGDVSNKRISQQEKHIGFTDGVIEFGLTTHPSMIVNSNGLESNEGYKAALKLLASSYKPTAIISGTYDLTVGILRALQQENKRVPQDISLISYDNIPQMESLPTAITAVGGPIDGIAKKVVESVLCMIDKQEQLPLLQTVEPELVKRDSCRSCSGEINKN</sequence>
<evidence type="ECO:0000256" key="2">
    <source>
        <dbReference type="ARBA" id="ARBA00023125"/>
    </source>
</evidence>
<dbReference type="SUPFAM" id="SSF47413">
    <property type="entry name" value="lambda repressor-like DNA-binding domains"/>
    <property type="match status" value="1"/>
</dbReference>
<protein>
    <submittedName>
        <fullName evidence="5">LacI family transcriptional regulator</fullName>
    </submittedName>
</protein>
<dbReference type="AlphaFoldDB" id="A0A4Q9E013"/>
<accession>A0A4Q9E013</accession>
<dbReference type="InterPro" id="IPR000843">
    <property type="entry name" value="HTH_LacI"/>
</dbReference>
<proteinExistence type="predicted"/>
<evidence type="ECO:0000256" key="3">
    <source>
        <dbReference type="ARBA" id="ARBA00023163"/>
    </source>
</evidence>
<dbReference type="GO" id="GO:0003700">
    <property type="term" value="F:DNA-binding transcription factor activity"/>
    <property type="evidence" value="ECO:0007669"/>
    <property type="project" value="TreeGrafter"/>
</dbReference>
<keyword evidence="6" id="KW-1185">Reference proteome</keyword>
<evidence type="ECO:0000313" key="5">
    <source>
        <dbReference type="EMBL" id="TBL80881.1"/>
    </source>
</evidence>
<dbReference type="PANTHER" id="PTHR30146:SF149">
    <property type="entry name" value="HTH-TYPE TRANSCRIPTIONAL REGULATOR EBGR"/>
    <property type="match status" value="1"/>
</dbReference>
<dbReference type="EMBL" id="SIRE01000004">
    <property type="protein sequence ID" value="TBL80881.1"/>
    <property type="molecule type" value="Genomic_DNA"/>
</dbReference>
<keyword evidence="1" id="KW-0805">Transcription regulation</keyword>
<organism evidence="5 6">
    <name type="scientific">Paenibacillus thalictri</name>
    <dbReference type="NCBI Taxonomy" id="2527873"/>
    <lineage>
        <taxon>Bacteria</taxon>
        <taxon>Bacillati</taxon>
        <taxon>Bacillota</taxon>
        <taxon>Bacilli</taxon>
        <taxon>Bacillales</taxon>
        <taxon>Paenibacillaceae</taxon>
        <taxon>Paenibacillus</taxon>
    </lineage>
</organism>
<feature type="domain" description="HTH lacI-type" evidence="4">
    <location>
        <begin position="3"/>
        <end position="57"/>
    </location>
</feature>
<evidence type="ECO:0000256" key="1">
    <source>
        <dbReference type="ARBA" id="ARBA00023015"/>
    </source>
</evidence>
<dbReference type="Proteomes" id="UP000293142">
    <property type="component" value="Unassembled WGS sequence"/>
</dbReference>
<reference evidence="5 6" key="1">
    <citation type="submission" date="2019-02" db="EMBL/GenBank/DDBJ databases">
        <title>Paenibacillus sp. nov., isolated from surface-sterilized tissue of Thalictrum simplex L.</title>
        <authorList>
            <person name="Tuo L."/>
        </authorList>
    </citation>
    <scope>NUCLEOTIDE SEQUENCE [LARGE SCALE GENOMIC DNA]</scope>
    <source>
        <strain evidence="5 6">N2SHLJ1</strain>
    </source>
</reference>
<dbReference type="Pfam" id="PF00356">
    <property type="entry name" value="LacI"/>
    <property type="match status" value="1"/>
</dbReference>
<dbReference type="PRINTS" id="PR00036">
    <property type="entry name" value="HTHLACI"/>
</dbReference>
<dbReference type="InterPro" id="IPR046335">
    <property type="entry name" value="LacI/GalR-like_sensor"/>
</dbReference>
<dbReference type="InterPro" id="IPR028082">
    <property type="entry name" value="Peripla_BP_I"/>
</dbReference>